<evidence type="ECO:0000256" key="2">
    <source>
        <dbReference type="ARBA" id="ARBA00022694"/>
    </source>
</evidence>
<dbReference type="GO" id="GO:0005829">
    <property type="term" value="C:cytosol"/>
    <property type="evidence" value="ECO:0007669"/>
    <property type="project" value="TreeGrafter"/>
</dbReference>
<sequence>MSAKWRALQHRHRYTYSSVVFPDMYVESLGKFPDAKFYLELRELSSLNSTYSQVEHMKRVASAFSELLLKGEVSPCSDADAIRLYLEIMFFENSLPLHRTLISALEKVRNFQGLISDCFKTLCLEYGGGNGGNCTRGKRFCVSRAALSIMGMPKVGFLIEVIDHCAVLVAKDAVNGLNGVVSEENDSVRASPLVMEQCQEALSCLYYMVQKFPSRFRDLSDGTDNVLETIFDAVLRILRMSSFSRDCFVAAGVSFCASLQVSLSSQQLGSFIMEGIFGKTNNSFSTSFGIELIEVILKVPYRGELLKEILSLSVLSRLCLLRGMLTAVSRNVLNMPFYGSEKAINTALYDCILPELCNYCENPIDSHFNFHALTVMQICLQQIKTSILSNINVELDGYIPIKEETSNRILRIIWNNLEDPLSQTVKQVHLILDLFLDIHSTLYRNEGSDKIKPFLRKISLDLLHLGAHCKGRYVPLALLTKRLGARTMLEMSPDLIFQTIRAYIDDDVCCAATSFLKCFIECLRDECWRSDGIEGGYLLYRQHCLPPLLDGLASGVSKLRTNLNTYALPVLLEIDMDSIFPLLDFVSVRPIECENGVYHTELNGINMELKLEQKVAALVSLLKVSRMLALIEGDIDYFEDHYALICIKGIKMKFPVKWLLLALTHVNESLRVDTAEFLFLNPKTSSLPSNLELTLMKEAIPLNMRSSSTAFQMKWGNLFRKFFSRVRTSLERQLKQHSWKPLMNDEEATFSSKIDKILVGRADDLFRFMRWLSCFLFFSCYPSAPYRRKIMAMELIQIMIDVWSIVPPSFGSGGLSQESSLNPYNEGITSPDSTFLLVGSIIDSWDRLRESSFSILLCFPTPLPGLSSEEMIEKLITWAKRLVCSPRVRESDAGALTLRLIFRKYVVELSWIVNASVKVGCQIRKPVHSPLVSYLRSLVDWLEFSVVEGEKDLSRACEKSFVHGVLLTLRYTFEELDWNSQHVLLNISDMKLLLEKLLDLVLRVTSLALWVVSADAWFLPEEGDVEDIICDDRFMLDVPEEEMNDSVNSFEVRDKSRIGENAKTSEQIVMVGCWLAMKEVSLLLGTIIRKIPLPSSAASDSMLPGNTASNSVLDLKQLESMGNHFLEVLLKMKHNGAIDKTRAGFTALCNRLLCSDDPRLCKLPELWMDQLMNRTIAKGQVVDDLLRRSAGIPAAFIALFLSEPVGSPKKLLPRALGWLINVASRTLKGSIASRETNGPSFSTVALQSDPDGKISKIRDEGVIPTVHAFNVLRTAFNDTNLATDTSGFAAEALISSIRAFSSPYWEVRNSACLAYTALVRRMIGFLNVHKRESARRALTGLEFFHRYPSLHSFLFDELRVATESIGDEASKSVESNLVKLVHPSLCPILILLSRLKPSSLASETGDELDPFLFMPFIRHCSMQSNMRIRILASRALTGLVSNEKLSFVLINIAMELSQLSPSSLSQLMSLNSVHGIVLQLGALLDTNLRNLEDLGKKEQILGDLIGVLTKCSWIGNPRRCMCPVLNASFLKSLDHMLSISRSCAIGQNFFIIRNLLLELSAEPLDPLFGTAQYDPTMSELREQSAASYFSCFLQASDKLTEGNPLGMHMDGLSTSASIMLKEKLVQCLSDSSYEVRLATLKWIFKLLKTSESNQDTYDFQEWAKLYLQKILMGQLTLEKHHRCQYYILRIFFAWNLLQFRKECYDSDFIGSMNSDRVLKLWDTFTCLYDGARHIKTRETIICCLGMCMKKISGLFMASLDSKERGMQTQLYECISFFSALVKRHSDPSEPVNVRKATAEAMIASSLLEQAEIIGSSVSNSRIPTGNYSPSEPNEVIDMFAHQVLCMWFTCIRLLEDEDDIIRQSLAEDVQKCFSSVAGIVPTQVEKVIELSFEHLSSAFGQWIQYFDYLVHWVLEICNYEVSEGDLVRRVFDKEIDNHHEEKLLICQICCSHMERISASDSWNAHFPDKIGIQDYLLNLRSKFRDQLVSFALDYIDRECTADWIGGVANHKDAFLPLYGNMLSLYALTSCLLQGKDGRTELRLRLQSDAVELGASISPFLKNPLILNLYSSLIKLHQENATGRVDLSTVPGIKFEGLSWDGFCPYFLLK</sequence>
<dbReference type="InterPro" id="IPR019442">
    <property type="entry name" value="THADA/TRM732_DUF2428"/>
</dbReference>
<dbReference type="Proteomes" id="UP001345219">
    <property type="component" value="Chromosome 16"/>
</dbReference>
<reference evidence="6 7" key="1">
    <citation type="journal article" date="2023" name="Hortic Res">
        <title>Pangenome of water caltrop reveals structural variations and asymmetric subgenome divergence after allopolyploidization.</title>
        <authorList>
            <person name="Zhang X."/>
            <person name="Chen Y."/>
            <person name="Wang L."/>
            <person name="Yuan Y."/>
            <person name="Fang M."/>
            <person name="Shi L."/>
            <person name="Lu R."/>
            <person name="Comes H.P."/>
            <person name="Ma Y."/>
            <person name="Chen Y."/>
            <person name="Huang G."/>
            <person name="Zhou Y."/>
            <person name="Zheng Z."/>
            <person name="Qiu Y."/>
        </authorList>
    </citation>
    <scope>NUCLEOTIDE SEQUENCE [LARGE SCALE GENOMIC DNA]</scope>
    <source>
        <tissue evidence="6">Roots</tissue>
    </source>
</reference>
<name>A0AAN7JTJ4_9MYRT</name>
<evidence type="ECO:0000259" key="5">
    <source>
        <dbReference type="Pfam" id="PF25151"/>
    </source>
</evidence>
<evidence type="ECO:0000313" key="6">
    <source>
        <dbReference type="EMBL" id="KAK4752849.1"/>
    </source>
</evidence>
<dbReference type="Pfam" id="PF25150">
    <property type="entry name" value="TPR_Trm732"/>
    <property type="match status" value="1"/>
</dbReference>
<dbReference type="InterPro" id="IPR051954">
    <property type="entry name" value="tRNA_methyltransferase_THADA"/>
</dbReference>
<dbReference type="InterPro" id="IPR056843">
    <property type="entry name" value="THADA-like_TPR"/>
</dbReference>
<dbReference type="InterPro" id="IPR016024">
    <property type="entry name" value="ARM-type_fold"/>
</dbReference>
<protein>
    <recommendedName>
        <fullName evidence="8">Thyroid adenoma-associated protein homolog</fullName>
    </recommendedName>
</protein>
<dbReference type="PANTHER" id="PTHR14387:SF0">
    <property type="entry name" value="DUF2428 DOMAIN-CONTAINING PROTEIN"/>
    <property type="match status" value="1"/>
</dbReference>
<comment type="caution">
    <text evidence="6">The sequence shown here is derived from an EMBL/GenBank/DDBJ whole genome shotgun (WGS) entry which is preliminary data.</text>
</comment>
<keyword evidence="7" id="KW-1185">Reference proteome</keyword>
<evidence type="ECO:0000259" key="3">
    <source>
        <dbReference type="Pfam" id="PF10350"/>
    </source>
</evidence>
<dbReference type="PANTHER" id="PTHR14387">
    <property type="entry name" value="THADA/DEATH RECEPTOR INTERACTING PROTEIN"/>
    <property type="match status" value="1"/>
</dbReference>
<accession>A0AAN7JTJ4</accession>
<organism evidence="6 7">
    <name type="scientific">Trapa incisa</name>
    <dbReference type="NCBI Taxonomy" id="236973"/>
    <lineage>
        <taxon>Eukaryota</taxon>
        <taxon>Viridiplantae</taxon>
        <taxon>Streptophyta</taxon>
        <taxon>Embryophyta</taxon>
        <taxon>Tracheophyta</taxon>
        <taxon>Spermatophyta</taxon>
        <taxon>Magnoliopsida</taxon>
        <taxon>eudicotyledons</taxon>
        <taxon>Gunneridae</taxon>
        <taxon>Pentapetalae</taxon>
        <taxon>rosids</taxon>
        <taxon>malvids</taxon>
        <taxon>Myrtales</taxon>
        <taxon>Lythraceae</taxon>
        <taxon>Trapa</taxon>
    </lineage>
</organism>
<feature type="domain" description="tRNA (32-2'-O)-methyltransferase regulator THADA-like C-terminal TPR repeats region" evidence="5">
    <location>
        <begin position="1308"/>
        <end position="1482"/>
    </location>
</feature>
<comment type="similarity">
    <text evidence="1">Belongs to the THADA family.</text>
</comment>
<feature type="domain" description="tRNA (32-2'-O)-methyltransferase regulator THADA-like TPR repeats region" evidence="4">
    <location>
        <begin position="547"/>
        <end position="849"/>
    </location>
</feature>
<dbReference type="Pfam" id="PF25151">
    <property type="entry name" value="TPR_Trm732_C"/>
    <property type="match status" value="1"/>
</dbReference>
<evidence type="ECO:0000259" key="4">
    <source>
        <dbReference type="Pfam" id="PF25150"/>
    </source>
</evidence>
<evidence type="ECO:0008006" key="8">
    <source>
        <dbReference type="Google" id="ProtNLM"/>
    </source>
</evidence>
<dbReference type="InterPro" id="IPR056842">
    <property type="entry name" value="THADA-like_TPR_C"/>
</dbReference>
<dbReference type="Pfam" id="PF10350">
    <property type="entry name" value="DUF2428"/>
    <property type="match status" value="1"/>
</dbReference>
<evidence type="ECO:0000313" key="7">
    <source>
        <dbReference type="Proteomes" id="UP001345219"/>
    </source>
</evidence>
<keyword evidence="2" id="KW-0819">tRNA processing</keyword>
<proteinExistence type="inferred from homology"/>
<dbReference type="GO" id="GO:0030488">
    <property type="term" value="P:tRNA methylation"/>
    <property type="evidence" value="ECO:0007669"/>
    <property type="project" value="TreeGrafter"/>
</dbReference>
<feature type="domain" description="DUF2428" evidence="3">
    <location>
        <begin position="993"/>
        <end position="1306"/>
    </location>
</feature>
<dbReference type="EMBL" id="JAXIOK010000016">
    <property type="protein sequence ID" value="KAK4752849.1"/>
    <property type="molecule type" value="Genomic_DNA"/>
</dbReference>
<dbReference type="SUPFAM" id="SSF48371">
    <property type="entry name" value="ARM repeat"/>
    <property type="match status" value="1"/>
</dbReference>
<evidence type="ECO:0000256" key="1">
    <source>
        <dbReference type="ARBA" id="ARBA00010409"/>
    </source>
</evidence>
<gene>
    <name evidence="6" type="ORF">SAY87_021647</name>
</gene>